<dbReference type="RefSeq" id="WP_107865252.1">
    <property type="nucleotide sequence ID" value="NZ_QAON01000005.1"/>
</dbReference>
<comment type="caution">
    <text evidence="2">The sequence shown here is derived from an EMBL/GenBank/DDBJ whole genome shotgun (WGS) entry which is preliminary data.</text>
</comment>
<gene>
    <name evidence="2" type="ORF">C8N29_10558</name>
</gene>
<keyword evidence="1" id="KW-1133">Transmembrane helix</keyword>
<evidence type="ECO:0000313" key="2">
    <source>
        <dbReference type="EMBL" id="PTQ89734.1"/>
    </source>
</evidence>
<evidence type="ECO:0000256" key="1">
    <source>
        <dbReference type="SAM" id="Phobius"/>
    </source>
</evidence>
<dbReference type="EMBL" id="QAON01000005">
    <property type="protein sequence ID" value="PTQ89734.1"/>
    <property type="molecule type" value="Genomic_DNA"/>
</dbReference>
<dbReference type="AlphaFoldDB" id="A0A2T5J069"/>
<protein>
    <submittedName>
        <fullName evidence="2">Uncharacterized protein</fullName>
    </submittedName>
</protein>
<keyword evidence="3" id="KW-1185">Reference proteome</keyword>
<keyword evidence="1" id="KW-0472">Membrane</keyword>
<organism evidence="2 3">
    <name type="scientific">Agitococcus lubricus</name>
    <dbReference type="NCBI Taxonomy" id="1077255"/>
    <lineage>
        <taxon>Bacteria</taxon>
        <taxon>Pseudomonadati</taxon>
        <taxon>Pseudomonadota</taxon>
        <taxon>Gammaproteobacteria</taxon>
        <taxon>Moraxellales</taxon>
        <taxon>Moraxellaceae</taxon>
        <taxon>Agitococcus</taxon>
    </lineage>
</organism>
<name>A0A2T5J069_9GAMM</name>
<dbReference type="Proteomes" id="UP000244223">
    <property type="component" value="Unassembled WGS sequence"/>
</dbReference>
<evidence type="ECO:0000313" key="3">
    <source>
        <dbReference type="Proteomes" id="UP000244223"/>
    </source>
</evidence>
<feature type="transmembrane region" description="Helical" evidence="1">
    <location>
        <begin position="6"/>
        <end position="27"/>
    </location>
</feature>
<reference evidence="2 3" key="1">
    <citation type="submission" date="2018-04" db="EMBL/GenBank/DDBJ databases">
        <title>Genomic Encyclopedia of Archaeal and Bacterial Type Strains, Phase II (KMG-II): from individual species to whole genera.</title>
        <authorList>
            <person name="Goeker M."/>
        </authorList>
    </citation>
    <scope>NUCLEOTIDE SEQUENCE [LARGE SCALE GENOMIC DNA]</scope>
    <source>
        <strain evidence="2 3">DSM 5822</strain>
    </source>
</reference>
<keyword evidence="1" id="KW-0812">Transmembrane</keyword>
<sequence length="165" mass="18991">MALFANALLTVLIIGLIIAFFIIRYSITTELESRLQKASLIAPFIHGSVVKSYFKYPAGSPLVETVVIQGKWRQYDTNIILYPSYFKISILFSKLSNRGFWFVSFPKTVDNNIIWAHKCLLRFCKYDDFLNTDDIFTPSKLFPVFTKLEQEANKLIITHSPKPSL</sequence>
<proteinExistence type="predicted"/>
<accession>A0A2T5J069</accession>